<evidence type="ECO:0000256" key="12">
    <source>
        <dbReference type="SAM" id="SignalP"/>
    </source>
</evidence>
<keyword evidence="15" id="KW-1185">Reference proteome</keyword>
<reference evidence="14 15" key="1">
    <citation type="submission" date="2023-07" db="EMBL/GenBank/DDBJ databases">
        <title>Genomic Encyclopedia of Type Strains, Phase IV (KMG-IV): sequencing the most valuable type-strain genomes for metagenomic binning, comparative biology and taxonomic classification.</title>
        <authorList>
            <person name="Goeker M."/>
        </authorList>
    </citation>
    <scope>NUCLEOTIDE SEQUENCE [LARGE SCALE GENOMIC DNA]</scope>
    <source>
        <strain evidence="14 15">DSM 23837</strain>
    </source>
</reference>
<dbReference type="PIRSF" id="PIRSF001024">
    <property type="entry name" value="Alph-amyl_fung"/>
    <property type="match status" value="1"/>
</dbReference>
<evidence type="ECO:0000259" key="13">
    <source>
        <dbReference type="SMART" id="SM00642"/>
    </source>
</evidence>
<keyword evidence="5" id="KW-0479">Metal-binding</keyword>
<proteinExistence type="inferred from homology"/>
<keyword evidence="6 12" id="KW-0732">Signal</keyword>
<evidence type="ECO:0000256" key="9">
    <source>
        <dbReference type="ARBA" id="ARBA00023277"/>
    </source>
</evidence>
<feature type="signal peptide" evidence="12">
    <location>
        <begin position="1"/>
        <end position="23"/>
    </location>
</feature>
<keyword evidence="8" id="KW-0106">Calcium</keyword>
<dbReference type="InterPro" id="IPR013780">
    <property type="entry name" value="Glyco_hydro_b"/>
</dbReference>
<dbReference type="InterPro" id="IPR017853">
    <property type="entry name" value="GH"/>
</dbReference>
<comment type="caution">
    <text evidence="14">The sequence shown here is derived from an EMBL/GenBank/DDBJ whole genome shotgun (WGS) entry which is preliminary data.</text>
</comment>
<dbReference type="EC" id="3.2.1.1" evidence="4"/>
<dbReference type="SMART" id="SM00642">
    <property type="entry name" value="Aamy"/>
    <property type="match status" value="1"/>
</dbReference>
<keyword evidence="11" id="KW-0472">Membrane</keyword>
<dbReference type="Pfam" id="PF00128">
    <property type="entry name" value="Alpha-amylase"/>
    <property type="match status" value="1"/>
</dbReference>
<feature type="chain" id="PRO_5045883633" description="alpha-amylase" evidence="12">
    <location>
        <begin position="24"/>
        <end position="504"/>
    </location>
</feature>
<keyword evidence="10 14" id="KW-0326">Glycosidase</keyword>
<dbReference type="RefSeq" id="WP_307226357.1">
    <property type="nucleotide sequence ID" value="NZ_JAUSTT010000002.1"/>
</dbReference>
<comment type="catalytic activity">
    <reaction evidence="1">
        <text>Endohydrolysis of (1-&gt;4)-alpha-D-glucosidic linkages in polysaccharides containing three or more (1-&gt;4)-alpha-linked D-glucose units.</text>
        <dbReference type="EC" id="3.2.1.1"/>
    </reaction>
</comment>
<protein>
    <recommendedName>
        <fullName evidence="4">alpha-amylase</fullName>
        <ecNumber evidence="4">3.2.1.1</ecNumber>
    </recommendedName>
</protein>
<evidence type="ECO:0000256" key="4">
    <source>
        <dbReference type="ARBA" id="ARBA00012595"/>
    </source>
</evidence>
<dbReference type="InterPro" id="IPR013777">
    <property type="entry name" value="A-amylase-like"/>
</dbReference>
<name>A0ABT9WN36_9BACI</name>
<comment type="cofactor">
    <cofactor evidence="2">
        <name>Ca(2+)</name>
        <dbReference type="ChEBI" id="CHEBI:29108"/>
    </cofactor>
</comment>
<accession>A0ABT9WN36</accession>
<evidence type="ECO:0000256" key="1">
    <source>
        <dbReference type="ARBA" id="ARBA00000548"/>
    </source>
</evidence>
<dbReference type="InterPro" id="IPR006047">
    <property type="entry name" value="GH13_cat_dom"/>
</dbReference>
<evidence type="ECO:0000256" key="10">
    <source>
        <dbReference type="ARBA" id="ARBA00023295"/>
    </source>
</evidence>
<sequence>MLRRMLLSMLLPFLLFYALPVGAVEKEERTWQDEIIYLLMVDRFQNGDSTNDLEINTQDPLAYQGGDFQGIIDQLDYIQDMGFTTIWLTPVFSNEAGGYHGYWIENFYETEAHFGTIDKFKELVKEAHKREMKVMIDFVANYVGPNHPWVADEAKKDWFLEEKAEVEPMWFQGLPKLNHANPEVKQYLMDAAVWWITETDIDGYRLHAVNEAPVDFWKDFSKEVKAVKDNFFLLGQVRSDNPQDYLQYEKAGIDGFLDYPLHQPIRKAFAKPDASLDELFAILDKGQEIYQQPSFMGAFFDDHEMKRFTRDMVENNEFPGGRWKLALSFLYTIPEIPVVYYGTEIAIDGGEAPDNQKMMNFRSEKELVDYITRLGEVRSQYPALTKGNLTLLESKNGLAVYKRQFEDETIVIAINNTTEDQKVSLTADQLENDKELRSLIGTDMSRSENGTYQFVIKRESSDIYKLENRSGINYFFVFSIFAVFLLFSLFMYAAWKRGKRRTTS</sequence>
<dbReference type="PANTHER" id="PTHR10357">
    <property type="entry name" value="ALPHA-AMYLASE FAMILY MEMBER"/>
    <property type="match status" value="1"/>
</dbReference>
<dbReference type="Gene3D" id="2.60.40.1180">
    <property type="entry name" value="Golgi alpha-mannosidase II"/>
    <property type="match status" value="1"/>
</dbReference>
<dbReference type="EMBL" id="JAUSTT010000002">
    <property type="protein sequence ID" value="MDQ0174681.1"/>
    <property type="molecule type" value="Genomic_DNA"/>
</dbReference>
<dbReference type="SUPFAM" id="SSF51011">
    <property type="entry name" value="Glycosyl hydrolase domain"/>
    <property type="match status" value="1"/>
</dbReference>
<evidence type="ECO:0000313" key="14">
    <source>
        <dbReference type="EMBL" id="MDQ0174681.1"/>
    </source>
</evidence>
<organism evidence="14 15">
    <name type="scientific">Bacillus chungangensis</name>
    <dbReference type="NCBI Taxonomy" id="587633"/>
    <lineage>
        <taxon>Bacteria</taxon>
        <taxon>Bacillati</taxon>
        <taxon>Bacillota</taxon>
        <taxon>Bacilli</taxon>
        <taxon>Bacillales</taxon>
        <taxon>Bacillaceae</taxon>
        <taxon>Bacillus</taxon>
    </lineage>
</organism>
<keyword evidence="11" id="KW-0812">Transmembrane</keyword>
<evidence type="ECO:0000256" key="5">
    <source>
        <dbReference type="ARBA" id="ARBA00022723"/>
    </source>
</evidence>
<evidence type="ECO:0000256" key="2">
    <source>
        <dbReference type="ARBA" id="ARBA00001913"/>
    </source>
</evidence>
<feature type="transmembrane region" description="Helical" evidence="11">
    <location>
        <begin position="474"/>
        <end position="495"/>
    </location>
</feature>
<evidence type="ECO:0000256" key="6">
    <source>
        <dbReference type="ARBA" id="ARBA00022729"/>
    </source>
</evidence>
<evidence type="ECO:0000256" key="7">
    <source>
        <dbReference type="ARBA" id="ARBA00022801"/>
    </source>
</evidence>
<keyword evidence="7 14" id="KW-0378">Hydrolase</keyword>
<gene>
    <name evidence="14" type="ORF">J2S08_000514</name>
</gene>
<evidence type="ECO:0000256" key="11">
    <source>
        <dbReference type="SAM" id="Phobius"/>
    </source>
</evidence>
<feature type="domain" description="Glycosyl hydrolase family 13 catalytic" evidence="13">
    <location>
        <begin position="38"/>
        <end position="378"/>
    </location>
</feature>
<keyword evidence="11" id="KW-1133">Transmembrane helix</keyword>
<comment type="similarity">
    <text evidence="3">Belongs to the glycosyl hydrolase 13 family.</text>
</comment>
<dbReference type="Proteomes" id="UP001223586">
    <property type="component" value="Unassembled WGS sequence"/>
</dbReference>
<evidence type="ECO:0000256" key="8">
    <source>
        <dbReference type="ARBA" id="ARBA00022837"/>
    </source>
</evidence>
<dbReference type="SUPFAM" id="SSF51445">
    <property type="entry name" value="(Trans)glycosidases"/>
    <property type="match status" value="1"/>
</dbReference>
<keyword evidence="9" id="KW-0119">Carbohydrate metabolism</keyword>
<dbReference type="GO" id="GO:0004556">
    <property type="term" value="F:alpha-amylase activity"/>
    <property type="evidence" value="ECO:0007669"/>
    <property type="project" value="UniProtKB-EC"/>
</dbReference>
<evidence type="ECO:0000256" key="3">
    <source>
        <dbReference type="ARBA" id="ARBA00008061"/>
    </source>
</evidence>
<dbReference type="Gene3D" id="3.20.20.80">
    <property type="entry name" value="Glycosidases"/>
    <property type="match status" value="1"/>
</dbReference>
<evidence type="ECO:0000313" key="15">
    <source>
        <dbReference type="Proteomes" id="UP001223586"/>
    </source>
</evidence>
<dbReference type="PANTHER" id="PTHR10357:SF215">
    <property type="entry name" value="ALPHA-AMYLASE 1"/>
    <property type="match status" value="1"/>
</dbReference>